<feature type="compositionally biased region" description="Polar residues" evidence="2">
    <location>
        <begin position="138"/>
        <end position="154"/>
    </location>
</feature>
<dbReference type="Proteomes" id="UP000708208">
    <property type="component" value="Unassembled WGS sequence"/>
</dbReference>
<gene>
    <name evidence="4" type="ORF">AFUS01_LOCUS26125</name>
</gene>
<dbReference type="EMBL" id="CAJVCH010344636">
    <property type="protein sequence ID" value="CAG7815445.1"/>
    <property type="molecule type" value="Genomic_DNA"/>
</dbReference>
<keyword evidence="5" id="KW-1185">Reference proteome</keyword>
<dbReference type="GO" id="GO:0000978">
    <property type="term" value="F:RNA polymerase II cis-regulatory region sequence-specific DNA binding"/>
    <property type="evidence" value="ECO:0007669"/>
    <property type="project" value="TreeGrafter"/>
</dbReference>
<feature type="domain" description="Grh/CP2 DB" evidence="3">
    <location>
        <begin position="396"/>
        <end position="596"/>
    </location>
</feature>
<protein>
    <recommendedName>
        <fullName evidence="3">Grh/CP2 DB domain-containing protein</fullName>
    </recommendedName>
</protein>
<evidence type="ECO:0000313" key="5">
    <source>
        <dbReference type="Proteomes" id="UP000708208"/>
    </source>
</evidence>
<dbReference type="GO" id="GO:0005634">
    <property type="term" value="C:nucleus"/>
    <property type="evidence" value="ECO:0007669"/>
    <property type="project" value="UniProtKB-SubCell"/>
</dbReference>
<dbReference type="InterPro" id="IPR040167">
    <property type="entry name" value="TF_CP2-like"/>
</dbReference>
<comment type="caution">
    <text evidence="4">The sequence shown here is derived from an EMBL/GenBank/DDBJ whole genome shotgun (WGS) entry which is preliminary data.</text>
</comment>
<dbReference type="PANTHER" id="PTHR11037:SF20">
    <property type="entry name" value="PROTEIN GRAINYHEAD"/>
    <property type="match status" value="1"/>
</dbReference>
<keyword evidence="1" id="KW-0539">Nucleus</keyword>
<dbReference type="InterPro" id="IPR007604">
    <property type="entry name" value="CP2"/>
</dbReference>
<organism evidence="4 5">
    <name type="scientific">Allacma fusca</name>
    <dbReference type="NCBI Taxonomy" id="39272"/>
    <lineage>
        <taxon>Eukaryota</taxon>
        <taxon>Metazoa</taxon>
        <taxon>Ecdysozoa</taxon>
        <taxon>Arthropoda</taxon>
        <taxon>Hexapoda</taxon>
        <taxon>Collembola</taxon>
        <taxon>Symphypleona</taxon>
        <taxon>Sminthuridae</taxon>
        <taxon>Allacma</taxon>
    </lineage>
</organism>
<dbReference type="PANTHER" id="PTHR11037">
    <property type="entry name" value="TRANSCRIPTION FACTOR CP2"/>
    <property type="match status" value="1"/>
</dbReference>
<name>A0A8J2KIH5_9HEXA</name>
<feature type="region of interest" description="Disordered" evidence="2">
    <location>
        <begin position="127"/>
        <end position="161"/>
    </location>
</feature>
<reference evidence="4" key="1">
    <citation type="submission" date="2021-06" db="EMBL/GenBank/DDBJ databases">
        <authorList>
            <person name="Hodson N. C."/>
            <person name="Mongue J. A."/>
            <person name="Jaron S. K."/>
        </authorList>
    </citation>
    <scope>NUCLEOTIDE SEQUENCE</scope>
</reference>
<keyword evidence="1" id="KW-0238">DNA-binding</keyword>
<dbReference type="GO" id="GO:0001228">
    <property type="term" value="F:DNA-binding transcription activator activity, RNA polymerase II-specific"/>
    <property type="evidence" value="ECO:0007669"/>
    <property type="project" value="TreeGrafter"/>
</dbReference>
<evidence type="ECO:0000256" key="1">
    <source>
        <dbReference type="PROSITE-ProRule" id="PRU01313"/>
    </source>
</evidence>
<dbReference type="Pfam" id="PF04516">
    <property type="entry name" value="CP2"/>
    <property type="match status" value="1"/>
</dbReference>
<feature type="compositionally biased region" description="Polar residues" evidence="2">
    <location>
        <begin position="355"/>
        <end position="372"/>
    </location>
</feature>
<comment type="subcellular location">
    <subcellularLocation>
        <location evidence="1">Nucleus</location>
    </subcellularLocation>
</comment>
<proteinExistence type="predicted"/>
<accession>A0A8J2KIH5</accession>
<evidence type="ECO:0000313" key="4">
    <source>
        <dbReference type="EMBL" id="CAG7815445.1"/>
    </source>
</evidence>
<evidence type="ECO:0000256" key="2">
    <source>
        <dbReference type="SAM" id="MobiDB-lite"/>
    </source>
</evidence>
<evidence type="ECO:0000259" key="3">
    <source>
        <dbReference type="PROSITE" id="PS51968"/>
    </source>
</evidence>
<dbReference type="AlphaFoldDB" id="A0A8J2KIH5"/>
<dbReference type="OrthoDB" id="7680836at2759"/>
<dbReference type="PROSITE" id="PS51968">
    <property type="entry name" value="GRH_CP2_DB"/>
    <property type="match status" value="1"/>
</dbReference>
<sequence>MSELGPSETVVTTAPSPSTVSVGHAPAISLISSADQNWRAVYESNPMTAVTNAILNIHAGGDDPSSQYFLYDNYTKIKQDPLTSDGNHATEIWPANSISNSHQARPTNGELSEVLSPLPQASKLQPVIRRGEPKSKLSHNVQRYGNGDSLSPSESAPIPTSGGVIIVKEEPSVTHSPGSTSPRMNGIMLPSATPLTPAASVSPCDDHPSYSHPLFTNLNNPATHPTTYDYGSQNSVAVSSPSQFSQGIMRTPGGIYTVEHPGMDPYYSTYLTDFVPSRVSKQLNPYDSISSETTFDRFTNNRSAYKPPSGGLSVDLPSPDSGIGPEAITPRDHSVPQVNGFEYEPICHPGIITEINPNSSSGRNTPAPQQKSARPWHHDFGRQNEADKIQIPKLYSNYGFRYYLESPISTSQRREDDRITYINKGQFYGISLEYILDAEKPLKSQTVKTVVMLVFREEKSPEDEIKAWQFWHGRQHSVKQRILDADTKNSVGLAGCIDEVAHNAIAIYWNPHESTAKINVAVQCLSTDFSSQKGVKGLPLHLQIDTYDDPRDPNCPIYHRAYCQIKVFCDKVSTFLSIPAVMPSAMGSHLAVGFCT</sequence>
<feature type="region of interest" description="Disordered" evidence="2">
    <location>
        <begin position="353"/>
        <end position="375"/>
    </location>
</feature>